<dbReference type="Gene3D" id="3.40.50.300">
    <property type="entry name" value="P-loop containing nucleotide triphosphate hydrolases"/>
    <property type="match status" value="1"/>
</dbReference>
<comment type="caution">
    <text evidence="5">The sequence shown here is derived from an EMBL/GenBank/DDBJ whole genome shotgun (WGS) entry which is preliminary data.</text>
</comment>
<proteinExistence type="inferred from homology"/>
<dbReference type="PANTHER" id="PTHR30258">
    <property type="entry name" value="TYPE II SECRETION SYSTEM PROTEIN GSPE-RELATED"/>
    <property type="match status" value="1"/>
</dbReference>
<name>A0A1G2PYN0_9BACT</name>
<keyword evidence="2" id="KW-0547">Nucleotide-binding</keyword>
<dbReference type="SUPFAM" id="SSF52540">
    <property type="entry name" value="P-loop containing nucleoside triphosphate hydrolases"/>
    <property type="match status" value="1"/>
</dbReference>
<reference evidence="5 6" key="1">
    <citation type="journal article" date="2016" name="Nat. Commun.">
        <title>Thousands of microbial genomes shed light on interconnected biogeochemical processes in an aquifer system.</title>
        <authorList>
            <person name="Anantharaman K."/>
            <person name="Brown C.T."/>
            <person name="Hug L.A."/>
            <person name="Sharon I."/>
            <person name="Castelle C.J."/>
            <person name="Probst A.J."/>
            <person name="Thomas B.C."/>
            <person name="Singh A."/>
            <person name="Wilkins M.J."/>
            <person name="Karaoz U."/>
            <person name="Brodie E.L."/>
            <person name="Williams K.H."/>
            <person name="Hubbard S.S."/>
            <person name="Banfield J.F."/>
        </authorList>
    </citation>
    <scope>NUCLEOTIDE SEQUENCE [LARGE SCALE GENOMIC DNA]</scope>
</reference>
<dbReference type="AlphaFoldDB" id="A0A1G2PYN0"/>
<dbReference type="EMBL" id="MHSW01000003">
    <property type="protein sequence ID" value="OHA52879.1"/>
    <property type="molecule type" value="Genomic_DNA"/>
</dbReference>
<organism evidence="5 6">
    <name type="scientific">Candidatus Terrybacteria bacterium RIFCSPLOWO2_01_FULL_40_23</name>
    <dbReference type="NCBI Taxonomy" id="1802366"/>
    <lineage>
        <taxon>Bacteria</taxon>
        <taxon>Candidatus Terryibacteriota</taxon>
    </lineage>
</organism>
<evidence type="ECO:0000256" key="2">
    <source>
        <dbReference type="ARBA" id="ARBA00022741"/>
    </source>
</evidence>
<dbReference type="GO" id="GO:0005524">
    <property type="term" value="F:ATP binding"/>
    <property type="evidence" value="ECO:0007669"/>
    <property type="project" value="UniProtKB-KW"/>
</dbReference>
<dbReference type="PANTHER" id="PTHR30258:SF1">
    <property type="entry name" value="PROTEIN TRANSPORT PROTEIN HOFB HOMOLOG"/>
    <property type="match status" value="1"/>
</dbReference>
<dbReference type="InterPro" id="IPR027417">
    <property type="entry name" value="P-loop_NTPase"/>
</dbReference>
<evidence type="ECO:0000313" key="5">
    <source>
        <dbReference type="EMBL" id="OHA52879.1"/>
    </source>
</evidence>
<dbReference type="GO" id="GO:0016887">
    <property type="term" value="F:ATP hydrolysis activity"/>
    <property type="evidence" value="ECO:0007669"/>
    <property type="project" value="TreeGrafter"/>
</dbReference>
<accession>A0A1G2PYN0</accession>
<evidence type="ECO:0000256" key="1">
    <source>
        <dbReference type="ARBA" id="ARBA00006611"/>
    </source>
</evidence>
<feature type="domain" description="Bacterial type II secretion system protein E" evidence="4">
    <location>
        <begin position="307"/>
        <end position="321"/>
    </location>
</feature>
<dbReference type="PROSITE" id="PS00662">
    <property type="entry name" value="T2SP_E"/>
    <property type="match status" value="1"/>
</dbReference>
<dbReference type="CDD" id="cd01129">
    <property type="entry name" value="PulE-GspE-like"/>
    <property type="match status" value="1"/>
</dbReference>
<evidence type="ECO:0000313" key="6">
    <source>
        <dbReference type="Proteomes" id="UP000176951"/>
    </source>
</evidence>
<keyword evidence="3" id="KW-0067">ATP-binding</keyword>
<dbReference type="Gene3D" id="3.30.450.90">
    <property type="match status" value="1"/>
</dbReference>
<dbReference type="GO" id="GO:0005886">
    <property type="term" value="C:plasma membrane"/>
    <property type="evidence" value="ECO:0007669"/>
    <property type="project" value="TreeGrafter"/>
</dbReference>
<dbReference type="InterPro" id="IPR001482">
    <property type="entry name" value="T2SS/T4SS_dom"/>
</dbReference>
<sequence length="503" mass="56548">MQKTHSPLPEKFKTTLPPKEIIELMPRQLLQEFGAFIFSASKNEIKIAALDPENSTLKDFIAERFTDKISWFQATQEDIDFILQNYKRDFKEEILALTEIETGNTTNIVELGDLIIEYALKEKASDIHIEPTRNDVVVRFRIDGILHTMVVLPKEIHAALIARFKILSNLRIDEFRLPQDGRIELENKTSTSLRVSTAPTLYGEKIAMRILDDTHKDISIEHLGFSKEQADILLRNAEKPFGMIVASGPTGSGKTTTLYSLLNLLKKDGINISTLEDPIEYALDGANQIQINTRINLSFASGLRSLLRQDPDVIMIGEIRDSETALMAADAALTGHIVFTTVHTNDAPSVLTRFIEMDVEDFMVVSVVNLVVGQRLVRKVCEHCAKLQKLEPVILKKIEERKDIMQILGKMKISLSDLKEKTFNAGQGCEACLDTGYLGRVGMFELLELNKEIHDMVLEHASPEKIKDTAEASGFKDMTTDGLEKVFAGITTFEEVLRTTRNT</sequence>
<dbReference type="Pfam" id="PF05157">
    <property type="entry name" value="MshEN"/>
    <property type="match status" value="1"/>
</dbReference>
<gene>
    <name evidence="5" type="ORF">A3A97_04240</name>
</gene>
<evidence type="ECO:0000259" key="4">
    <source>
        <dbReference type="PROSITE" id="PS00662"/>
    </source>
</evidence>
<comment type="similarity">
    <text evidence="1">Belongs to the GSP E family.</text>
</comment>
<dbReference type="Pfam" id="PF00437">
    <property type="entry name" value="T2SSE"/>
    <property type="match status" value="1"/>
</dbReference>
<dbReference type="Proteomes" id="UP000176951">
    <property type="component" value="Unassembled WGS sequence"/>
</dbReference>
<protein>
    <recommendedName>
        <fullName evidence="4">Bacterial type II secretion system protein E domain-containing protein</fullName>
    </recommendedName>
</protein>
<dbReference type="InterPro" id="IPR007831">
    <property type="entry name" value="T2SS_GspE_N"/>
</dbReference>
<evidence type="ECO:0000256" key="3">
    <source>
        <dbReference type="ARBA" id="ARBA00022840"/>
    </source>
</evidence>